<protein>
    <submittedName>
        <fullName evidence="6">Succinylglutamate desuccinylase/aspartoacylase family protein</fullName>
    </submittedName>
</protein>
<dbReference type="AlphaFoldDB" id="D4S0S8"/>
<reference evidence="6 7" key="1">
    <citation type="submission" date="2010-02" db="EMBL/GenBank/DDBJ databases">
        <authorList>
            <person name="Weinstock G."/>
            <person name="Sodergren E."/>
            <person name="Clifton S."/>
            <person name="Fulton L."/>
            <person name="Fulton B."/>
            <person name="Courtney L."/>
            <person name="Fronick C."/>
            <person name="Harrison M."/>
            <person name="Strong C."/>
            <person name="Farmer C."/>
            <person name="Delahaunty K."/>
            <person name="Markovic C."/>
            <person name="Hall O."/>
            <person name="Minx P."/>
            <person name="Tomlinson C."/>
            <person name="Mitreva M."/>
            <person name="Nelson J."/>
            <person name="Hou S."/>
            <person name="Wollam A."/>
            <person name="Pepin K.H."/>
            <person name="Johnson M."/>
            <person name="Bhonagiri V."/>
            <person name="Zhang X."/>
            <person name="Suruliraj S."/>
            <person name="Warren W."/>
            <person name="Chinwalla A."/>
            <person name="Mardis E.R."/>
            <person name="Wilson R.K."/>
        </authorList>
    </citation>
    <scope>NUCLEOTIDE SEQUENCE [LARGE SCALE GENOMIC DNA]</scope>
    <source>
        <strain evidence="6 7">DSM 2876</strain>
    </source>
</reference>
<evidence type="ECO:0000313" key="6">
    <source>
        <dbReference type="EMBL" id="EFF68426.1"/>
    </source>
</evidence>
<dbReference type="InterPro" id="IPR053138">
    <property type="entry name" value="N-alpha-Ac-DABA_deacetylase"/>
</dbReference>
<proteinExistence type="predicted"/>
<sequence length="311" mass="35192">MRREVLYTLEGIYREDFKITGFTFGQGDRAACVVGSMRGNEYQQTYICSQLIKELKKLEEHGQIANGKEILIIPCINQYATNIDKRFWPLDDSDINRKFPGFINGDTTQQIAANLMEVIKGFSYGIQLTSFYMPGNFVPHIRMMETGFQNPSLANLFGLPFVVIRKPKPMDTATLNYNWQMSGTSAFSLYTNCTDYIDDVSARQAVASILRFLTRMGIIKYNNHSGYIAEVINEDDLTSIKSEVSGLYRRVINPGDPVYRGSVIGEIIDPYEGEVINQVTSPTEGLVFFTYTGPTVMEDAVVCKVIRRLHE</sequence>
<dbReference type="PANTHER" id="PTHR37326:SF1">
    <property type="entry name" value="BLL3975 PROTEIN"/>
    <property type="match status" value="1"/>
</dbReference>
<keyword evidence="3" id="KW-0378">Hydrolase</keyword>
<dbReference type="Proteomes" id="UP000006238">
    <property type="component" value="Unassembled WGS sequence"/>
</dbReference>
<dbReference type="Pfam" id="PF24827">
    <property type="entry name" value="AstE_AspA_cat"/>
    <property type="match status" value="1"/>
</dbReference>
<comment type="cofactor">
    <cofactor evidence="1">
        <name>Zn(2+)</name>
        <dbReference type="ChEBI" id="CHEBI:29105"/>
    </cofactor>
</comment>
<organism evidence="6 7">
    <name type="scientific">Eshraghiella crossota DSM 2876</name>
    <dbReference type="NCBI Taxonomy" id="511680"/>
    <lineage>
        <taxon>Bacteria</taxon>
        <taxon>Bacillati</taxon>
        <taxon>Bacillota</taxon>
        <taxon>Clostridia</taxon>
        <taxon>Lachnospirales</taxon>
        <taxon>Lachnospiraceae</taxon>
        <taxon>Eshraghiella</taxon>
    </lineage>
</organism>
<dbReference type="EMBL" id="ABWN01000030">
    <property type="protein sequence ID" value="EFF68426.1"/>
    <property type="molecule type" value="Genomic_DNA"/>
</dbReference>
<evidence type="ECO:0000256" key="3">
    <source>
        <dbReference type="ARBA" id="ARBA00022801"/>
    </source>
</evidence>
<dbReference type="eggNOG" id="COG3608">
    <property type="taxonomic scope" value="Bacteria"/>
</dbReference>
<gene>
    <name evidence="6" type="ORF">BUTYVIB_01698</name>
</gene>
<dbReference type="SUPFAM" id="SSF53187">
    <property type="entry name" value="Zn-dependent exopeptidases"/>
    <property type="match status" value="1"/>
</dbReference>
<keyword evidence="4" id="KW-0862">Zinc</keyword>
<feature type="domain" description="Succinylglutamate desuccinylase/Aspartoacylase catalytic" evidence="5">
    <location>
        <begin position="32"/>
        <end position="115"/>
    </location>
</feature>
<dbReference type="HOGENOM" id="CLU_035605_3_0_9"/>
<dbReference type="RefSeq" id="WP_005603446.1">
    <property type="nucleotide sequence ID" value="NZ_GG663524.1"/>
</dbReference>
<dbReference type="GO" id="GO:0046872">
    <property type="term" value="F:metal ion binding"/>
    <property type="evidence" value="ECO:0007669"/>
    <property type="project" value="UniProtKB-KW"/>
</dbReference>
<evidence type="ECO:0000256" key="1">
    <source>
        <dbReference type="ARBA" id="ARBA00001947"/>
    </source>
</evidence>
<evidence type="ECO:0000313" key="7">
    <source>
        <dbReference type="Proteomes" id="UP000006238"/>
    </source>
</evidence>
<dbReference type="CDD" id="cd06253">
    <property type="entry name" value="M14_ASTE_ASPA-like"/>
    <property type="match status" value="1"/>
</dbReference>
<dbReference type="GeneID" id="98918079"/>
<dbReference type="PANTHER" id="PTHR37326">
    <property type="entry name" value="BLL3975 PROTEIN"/>
    <property type="match status" value="1"/>
</dbReference>
<dbReference type="InterPro" id="IPR055438">
    <property type="entry name" value="AstE_AspA_cat"/>
</dbReference>
<evidence type="ECO:0000256" key="2">
    <source>
        <dbReference type="ARBA" id="ARBA00022723"/>
    </source>
</evidence>
<evidence type="ECO:0000256" key="4">
    <source>
        <dbReference type="ARBA" id="ARBA00022833"/>
    </source>
</evidence>
<dbReference type="GO" id="GO:0016788">
    <property type="term" value="F:hydrolase activity, acting on ester bonds"/>
    <property type="evidence" value="ECO:0007669"/>
    <property type="project" value="InterPro"/>
</dbReference>
<accession>D4S0S8</accession>
<name>D4S0S8_9FIRM</name>
<comment type="caution">
    <text evidence="6">The sequence shown here is derived from an EMBL/GenBank/DDBJ whole genome shotgun (WGS) entry which is preliminary data.</text>
</comment>
<keyword evidence="2" id="KW-0479">Metal-binding</keyword>
<evidence type="ECO:0000259" key="5">
    <source>
        <dbReference type="Pfam" id="PF24827"/>
    </source>
</evidence>
<keyword evidence="7" id="KW-1185">Reference proteome</keyword>
<dbReference type="Gene3D" id="3.40.630.10">
    <property type="entry name" value="Zn peptidases"/>
    <property type="match status" value="1"/>
</dbReference>
<dbReference type="STRING" id="45851.BHV86_09320"/>